<sequence length="52" mass="5691">MIDAAEPRRRREVLAVNMRESIAVFQAIVNSPVGKVALAVGKPVENPSPYSR</sequence>
<evidence type="ECO:0000313" key="1">
    <source>
        <dbReference type="EMBL" id="CAB4656484.1"/>
    </source>
</evidence>
<dbReference type="EMBL" id="CAEZWJ010000026">
    <property type="protein sequence ID" value="CAB4656484.1"/>
    <property type="molecule type" value="Genomic_DNA"/>
</dbReference>
<accession>A0A6J6L792</accession>
<proteinExistence type="predicted"/>
<organism evidence="1">
    <name type="scientific">freshwater metagenome</name>
    <dbReference type="NCBI Taxonomy" id="449393"/>
    <lineage>
        <taxon>unclassified sequences</taxon>
        <taxon>metagenomes</taxon>
        <taxon>ecological metagenomes</taxon>
    </lineage>
</organism>
<reference evidence="1" key="1">
    <citation type="submission" date="2020-05" db="EMBL/GenBank/DDBJ databases">
        <authorList>
            <person name="Chiriac C."/>
            <person name="Salcher M."/>
            <person name="Ghai R."/>
            <person name="Kavagutti S V."/>
        </authorList>
    </citation>
    <scope>NUCLEOTIDE SEQUENCE</scope>
</reference>
<gene>
    <name evidence="1" type="ORF">UFOPK2214_00941</name>
</gene>
<name>A0A6J6L792_9ZZZZ</name>
<dbReference type="AlphaFoldDB" id="A0A6J6L792"/>
<protein>
    <submittedName>
        <fullName evidence="1">Unannotated protein</fullName>
    </submittedName>
</protein>